<protein>
    <submittedName>
        <fullName evidence="1">Uncharacterized protein</fullName>
    </submittedName>
</protein>
<accession>A0A0D1Y1M4</accession>
<proteinExistence type="predicted"/>
<dbReference type="EMBL" id="FNED01000073">
    <property type="protein sequence ID" value="SDK56620.1"/>
    <property type="molecule type" value="Genomic_DNA"/>
</dbReference>
<dbReference type="AlphaFoldDB" id="A0A0D1Y1M4"/>
<dbReference type="Proteomes" id="UP000182836">
    <property type="component" value="Unassembled WGS sequence"/>
</dbReference>
<keyword evidence="3" id="KW-1185">Reference proteome</keyword>
<reference evidence="1 3" key="1">
    <citation type="submission" date="2015-07" db="EMBL/GenBank/DDBJ databases">
        <title>Fjat-14205 dsm 2895.</title>
        <authorList>
            <person name="Liu B."/>
            <person name="Wang J."/>
            <person name="Zhu Y."/>
            <person name="Liu G."/>
            <person name="Chen Q."/>
            <person name="Chen Z."/>
            <person name="Lan J."/>
            <person name="Che J."/>
            <person name="Ge C."/>
            <person name="Shi H."/>
            <person name="Pan Z."/>
            <person name="Liu X."/>
        </authorList>
    </citation>
    <scope>NUCLEOTIDE SEQUENCE [LARGE SCALE GENOMIC DNA]</scope>
    <source>
        <strain evidence="1 3">DSM 2895</strain>
    </source>
</reference>
<dbReference type="PATRIC" id="fig|47500.8.peg.2730"/>
<organism evidence="1 3">
    <name type="scientific">Aneurinibacillus migulanus</name>
    <name type="common">Bacillus migulanus</name>
    <dbReference type="NCBI Taxonomy" id="47500"/>
    <lineage>
        <taxon>Bacteria</taxon>
        <taxon>Bacillati</taxon>
        <taxon>Bacillota</taxon>
        <taxon>Bacilli</taxon>
        <taxon>Bacillales</taxon>
        <taxon>Paenibacillaceae</taxon>
        <taxon>Aneurinibacillus group</taxon>
        <taxon>Aneurinibacillus</taxon>
    </lineage>
</organism>
<evidence type="ECO:0000313" key="4">
    <source>
        <dbReference type="Proteomes" id="UP000182836"/>
    </source>
</evidence>
<evidence type="ECO:0000313" key="3">
    <source>
        <dbReference type="Proteomes" id="UP000037269"/>
    </source>
</evidence>
<dbReference type="EMBL" id="LGUG01000004">
    <property type="protein sequence ID" value="KON95904.1"/>
    <property type="molecule type" value="Genomic_DNA"/>
</dbReference>
<evidence type="ECO:0000313" key="1">
    <source>
        <dbReference type="EMBL" id="KON95904.1"/>
    </source>
</evidence>
<sequence>MSTRCKINKLRFRGKQSTLKSKKSRPNYTRKKEMVKRRTRARIAQVRNAGFEDATFFPWRDVGNVFLSRIRPNIGRQHARFEVAPNRSASLTQLVFPGRPGPTAWYRLIFFANSPSTTGVLQVSLLGTLHPGRVIPLLNIPTSRYQMFSITFPASALRGRSSFELEFRVNAGARIGILNLDTVVIVPV</sequence>
<evidence type="ECO:0000313" key="2">
    <source>
        <dbReference type="EMBL" id="SDK56620.1"/>
    </source>
</evidence>
<name>A0A0D1Y1M4_ANEMI</name>
<dbReference type="Proteomes" id="UP000037269">
    <property type="component" value="Unassembled WGS sequence"/>
</dbReference>
<gene>
    <name evidence="1" type="ORF">AF333_10840</name>
    <name evidence="2" type="ORF">SAMN04487909_1737</name>
</gene>
<reference evidence="2 4" key="2">
    <citation type="submission" date="2016-10" db="EMBL/GenBank/DDBJ databases">
        <authorList>
            <person name="de Groot N.N."/>
        </authorList>
    </citation>
    <scope>NUCLEOTIDE SEQUENCE [LARGE SCALE GENOMIC DNA]</scope>
    <source>
        <strain evidence="2 4">DSM 2895</strain>
    </source>
</reference>